<gene>
    <name evidence="10" type="ORF">MACJ_003769</name>
</gene>
<keyword evidence="6" id="KW-0508">mRNA splicing</keyword>
<evidence type="ECO:0000256" key="6">
    <source>
        <dbReference type="ARBA" id="ARBA00023187"/>
    </source>
</evidence>
<dbReference type="PANTHER" id="PTHR10553:SF5">
    <property type="entry name" value="U6 SNRNA-ASSOCIATED SM-LIKE PROTEIN LSM7"/>
    <property type="match status" value="1"/>
</dbReference>
<dbReference type="GO" id="GO:1990726">
    <property type="term" value="C:Lsm1-7-Pat1 complex"/>
    <property type="evidence" value="ECO:0007669"/>
    <property type="project" value="TreeGrafter"/>
</dbReference>
<evidence type="ECO:0000256" key="4">
    <source>
        <dbReference type="ARBA" id="ARBA00022728"/>
    </source>
</evidence>
<dbReference type="GO" id="GO:0005688">
    <property type="term" value="C:U6 snRNP"/>
    <property type="evidence" value="ECO:0007669"/>
    <property type="project" value="TreeGrafter"/>
</dbReference>
<dbReference type="EMBL" id="CP056066">
    <property type="protein sequence ID" value="UVC54234.1"/>
    <property type="molecule type" value="Genomic_DNA"/>
</dbReference>
<sequence>MTAPGKSFRDAKSVINLNKHLNKEVYVKFSGGREVKGVLKGHDAMSNLVLDDTVELLRSFDDPSTLSGETRNLGLLVARGTSVTVIYPVEGTEKIDNPFLDYNE</sequence>
<dbReference type="Gene3D" id="2.30.30.100">
    <property type="match status" value="1"/>
</dbReference>
<dbReference type="InterPro" id="IPR001163">
    <property type="entry name" value="Sm_dom_euk/arc"/>
</dbReference>
<dbReference type="GO" id="GO:0071013">
    <property type="term" value="C:catalytic step 2 spliceosome"/>
    <property type="evidence" value="ECO:0007669"/>
    <property type="project" value="TreeGrafter"/>
</dbReference>
<dbReference type="GO" id="GO:0000956">
    <property type="term" value="P:nuclear-transcribed mRNA catabolic process"/>
    <property type="evidence" value="ECO:0007669"/>
    <property type="project" value="InterPro"/>
</dbReference>
<dbReference type="GO" id="GO:0097526">
    <property type="term" value="C:spliceosomal tri-snRNP complex"/>
    <property type="evidence" value="ECO:0007669"/>
    <property type="project" value="TreeGrafter"/>
</dbReference>
<dbReference type="Proteomes" id="UP000244803">
    <property type="component" value="Chromosome 3"/>
</dbReference>
<keyword evidence="4" id="KW-0747">Spliceosome</keyword>
<dbReference type="PIRSF" id="PIRSF037188">
    <property type="entry name" value="U6_snRNA_Lsm7"/>
    <property type="match status" value="1"/>
</dbReference>
<name>A0A976SKJ1_THEOR</name>
<evidence type="ECO:0000256" key="2">
    <source>
        <dbReference type="ARBA" id="ARBA00006850"/>
    </source>
</evidence>
<dbReference type="PROSITE" id="PS52002">
    <property type="entry name" value="SM"/>
    <property type="match status" value="1"/>
</dbReference>
<dbReference type="SMART" id="SM00651">
    <property type="entry name" value="Sm"/>
    <property type="match status" value="1"/>
</dbReference>
<feature type="domain" description="Sm" evidence="9">
    <location>
        <begin position="12"/>
        <end position="92"/>
    </location>
</feature>
<comment type="subcellular location">
    <subcellularLocation>
        <location evidence="1">Nucleus</location>
    </subcellularLocation>
</comment>
<evidence type="ECO:0000313" key="10">
    <source>
        <dbReference type="EMBL" id="UVC54234.1"/>
    </source>
</evidence>
<accession>A0A976SKJ1</accession>
<evidence type="ECO:0000256" key="1">
    <source>
        <dbReference type="ARBA" id="ARBA00004123"/>
    </source>
</evidence>
<proteinExistence type="inferred from homology"/>
<protein>
    <submittedName>
        <fullName evidence="10">U6 snRNA-associated sm-like protein</fullName>
    </submittedName>
</protein>
<evidence type="ECO:0000259" key="9">
    <source>
        <dbReference type="PROSITE" id="PS52002"/>
    </source>
</evidence>
<keyword evidence="5" id="KW-0694">RNA-binding</keyword>
<comment type="similarity">
    <text evidence="2">Belongs to the snRNP Sm proteins family.</text>
</comment>
<evidence type="ECO:0000256" key="5">
    <source>
        <dbReference type="ARBA" id="ARBA00022884"/>
    </source>
</evidence>
<dbReference type="GO" id="GO:0005689">
    <property type="term" value="C:U12-type spliceosomal complex"/>
    <property type="evidence" value="ECO:0007669"/>
    <property type="project" value="TreeGrafter"/>
</dbReference>
<dbReference type="GO" id="GO:0071004">
    <property type="term" value="C:U2-type prespliceosome"/>
    <property type="evidence" value="ECO:0007669"/>
    <property type="project" value="TreeGrafter"/>
</dbReference>
<dbReference type="GO" id="GO:0000398">
    <property type="term" value="P:mRNA splicing, via spliceosome"/>
    <property type="evidence" value="ECO:0007669"/>
    <property type="project" value="InterPro"/>
</dbReference>
<evidence type="ECO:0000313" key="11">
    <source>
        <dbReference type="Proteomes" id="UP000244803"/>
    </source>
</evidence>
<dbReference type="GO" id="GO:0003723">
    <property type="term" value="F:RNA binding"/>
    <property type="evidence" value="ECO:0007669"/>
    <property type="project" value="UniProtKB-KW"/>
</dbReference>
<dbReference type="AlphaFoldDB" id="A0A976SKJ1"/>
<evidence type="ECO:0000256" key="7">
    <source>
        <dbReference type="ARBA" id="ARBA00023242"/>
    </source>
</evidence>
<keyword evidence="3" id="KW-0507">mRNA processing</keyword>
<dbReference type="SUPFAM" id="SSF50182">
    <property type="entry name" value="Sm-like ribonucleoproteins"/>
    <property type="match status" value="1"/>
</dbReference>
<keyword evidence="8" id="KW-0687">Ribonucleoprotein</keyword>
<dbReference type="InterPro" id="IPR017132">
    <property type="entry name" value="Lsm7"/>
</dbReference>
<dbReference type="Pfam" id="PF01423">
    <property type="entry name" value="LSM"/>
    <property type="match status" value="1"/>
</dbReference>
<dbReference type="PANTHER" id="PTHR10553">
    <property type="entry name" value="SMALL NUCLEAR RIBONUCLEOPROTEIN"/>
    <property type="match status" value="1"/>
</dbReference>
<dbReference type="InterPro" id="IPR047575">
    <property type="entry name" value="Sm"/>
</dbReference>
<organism evidence="10 11">
    <name type="scientific">Theileria orientalis</name>
    <dbReference type="NCBI Taxonomy" id="68886"/>
    <lineage>
        <taxon>Eukaryota</taxon>
        <taxon>Sar</taxon>
        <taxon>Alveolata</taxon>
        <taxon>Apicomplexa</taxon>
        <taxon>Aconoidasida</taxon>
        <taxon>Piroplasmida</taxon>
        <taxon>Theileriidae</taxon>
        <taxon>Theileria</taxon>
    </lineage>
</organism>
<dbReference type="InterPro" id="IPR044641">
    <property type="entry name" value="Lsm7/SmG-like"/>
</dbReference>
<dbReference type="CDD" id="cd01729">
    <property type="entry name" value="LSm7"/>
    <property type="match status" value="1"/>
</dbReference>
<keyword evidence="7" id="KW-0539">Nucleus</keyword>
<evidence type="ECO:0000256" key="3">
    <source>
        <dbReference type="ARBA" id="ARBA00022664"/>
    </source>
</evidence>
<evidence type="ECO:0000256" key="8">
    <source>
        <dbReference type="ARBA" id="ARBA00023274"/>
    </source>
</evidence>
<reference evidence="10" key="1">
    <citation type="submission" date="2022-07" db="EMBL/GenBank/DDBJ databases">
        <title>Evaluation of T. orientalis genome assembly methods using nanopore sequencing and analysis of variation between genomes.</title>
        <authorList>
            <person name="Yam J."/>
            <person name="Micallef M.L."/>
            <person name="Liu M."/>
            <person name="Djordjevic S.P."/>
            <person name="Bogema D.R."/>
            <person name="Jenkins C."/>
        </authorList>
    </citation>
    <scope>NUCLEOTIDE SEQUENCE</scope>
    <source>
        <strain evidence="10">Fish Creek</strain>
    </source>
</reference>
<dbReference type="InterPro" id="IPR010920">
    <property type="entry name" value="LSM_dom_sf"/>
</dbReference>